<name>A0A0V0REB0_9BILA</name>
<proteinExistence type="predicted"/>
<protein>
    <submittedName>
        <fullName evidence="1">Uncharacterized protein</fullName>
    </submittedName>
</protein>
<reference evidence="1 2" key="1">
    <citation type="submission" date="2015-01" db="EMBL/GenBank/DDBJ databases">
        <title>Evolution of Trichinella species and genotypes.</title>
        <authorList>
            <person name="Korhonen P.K."/>
            <person name="Edoardo P."/>
            <person name="Giuseppe L.R."/>
            <person name="Gasser R.B."/>
        </authorList>
    </citation>
    <scope>NUCLEOTIDE SEQUENCE [LARGE SCALE GENOMIC DNA]</scope>
    <source>
        <strain evidence="1">ISS37</strain>
    </source>
</reference>
<dbReference type="Proteomes" id="UP000054630">
    <property type="component" value="Unassembled WGS sequence"/>
</dbReference>
<keyword evidence="2" id="KW-1185">Reference proteome</keyword>
<evidence type="ECO:0000313" key="2">
    <source>
        <dbReference type="Proteomes" id="UP000054630"/>
    </source>
</evidence>
<sequence>MSLGRRRGCKEGTVQSKIELSGLNSSRPRVNYTVHLNLTMAIALVVSYSCQVNFVNVNLFSRIFMQIFDRGLDVSFLNQLNFSIYTLRLHMALNFHVNSTDLTSLSQNAQNMRDNKDQMRVSVIRSRPWIEALRLDWKIN</sequence>
<accession>A0A0V0REB0</accession>
<evidence type="ECO:0000313" key="1">
    <source>
        <dbReference type="EMBL" id="KRX12825.1"/>
    </source>
</evidence>
<comment type="caution">
    <text evidence="1">The sequence shown here is derived from an EMBL/GenBank/DDBJ whole genome shotgun (WGS) entry which is preliminary data.</text>
</comment>
<organism evidence="1 2">
    <name type="scientific">Trichinella nelsoni</name>
    <dbReference type="NCBI Taxonomy" id="6336"/>
    <lineage>
        <taxon>Eukaryota</taxon>
        <taxon>Metazoa</taxon>
        <taxon>Ecdysozoa</taxon>
        <taxon>Nematoda</taxon>
        <taxon>Enoplea</taxon>
        <taxon>Dorylaimia</taxon>
        <taxon>Trichinellida</taxon>
        <taxon>Trichinellidae</taxon>
        <taxon>Trichinella</taxon>
    </lineage>
</organism>
<dbReference type="EMBL" id="JYDL01000262">
    <property type="protein sequence ID" value="KRX12825.1"/>
    <property type="molecule type" value="Genomic_DNA"/>
</dbReference>
<dbReference type="AlphaFoldDB" id="A0A0V0REB0"/>
<gene>
    <name evidence="1" type="ORF">T07_8997</name>
</gene>